<dbReference type="InterPro" id="IPR036857">
    <property type="entry name" value="Thyroglobulin_1_sf"/>
</dbReference>
<feature type="domain" description="Thyroglobulin type-1" evidence="7">
    <location>
        <begin position="1320"/>
        <end position="1415"/>
    </location>
</feature>
<feature type="non-terminal residue" evidence="10">
    <location>
        <position position="1898"/>
    </location>
</feature>
<evidence type="ECO:0000256" key="1">
    <source>
        <dbReference type="ARBA" id="ARBA00022690"/>
    </source>
</evidence>
<dbReference type="PANTHER" id="PTHR24044:SF420">
    <property type="entry name" value="DELTA AND NOTCH-LIKE EPIDERMAL GROWTH FACTOR-RELATED RECEPTOR ISOFORM X1"/>
    <property type="match status" value="1"/>
</dbReference>
<feature type="disulfide bond" evidence="4">
    <location>
        <begin position="893"/>
        <end position="902"/>
    </location>
</feature>
<reference evidence="10 11" key="1">
    <citation type="submission" date="2019-01" db="EMBL/GenBank/DDBJ databases">
        <title>A draft genome assembly of the solar-powered sea slug Elysia chlorotica.</title>
        <authorList>
            <person name="Cai H."/>
            <person name="Li Q."/>
            <person name="Fang X."/>
            <person name="Li J."/>
            <person name="Curtis N.E."/>
            <person name="Altenburger A."/>
            <person name="Shibata T."/>
            <person name="Feng M."/>
            <person name="Maeda T."/>
            <person name="Schwartz J.A."/>
            <person name="Shigenobu S."/>
            <person name="Lundholm N."/>
            <person name="Nishiyama T."/>
            <person name="Yang H."/>
            <person name="Hasebe M."/>
            <person name="Li S."/>
            <person name="Pierce S.K."/>
            <person name="Wang J."/>
        </authorList>
    </citation>
    <scope>NUCLEOTIDE SEQUENCE [LARGE SCALE GENOMIC DNA]</scope>
    <source>
        <strain evidence="10">EC2010</strain>
        <tissue evidence="10">Whole organism of an adult</tissue>
    </source>
</reference>
<dbReference type="SMART" id="SM00181">
    <property type="entry name" value="EGF"/>
    <property type="match status" value="12"/>
</dbReference>
<dbReference type="SUPFAM" id="SSF57196">
    <property type="entry name" value="EGF/Laminin"/>
    <property type="match status" value="5"/>
</dbReference>
<organism evidence="10 11">
    <name type="scientific">Elysia chlorotica</name>
    <name type="common">Eastern emerald elysia</name>
    <name type="synonym">Sea slug</name>
    <dbReference type="NCBI Taxonomy" id="188477"/>
    <lineage>
        <taxon>Eukaryota</taxon>
        <taxon>Metazoa</taxon>
        <taxon>Spiralia</taxon>
        <taxon>Lophotrochozoa</taxon>
        <taxon>Mollusca</taxon>
        <taxon>Gastropoda</taxon>
        <taxon>Heterobranchia</taxon>
        <taxon>Euthyneura</taxon>
        <taxon>Panpulmonata</taxon>
        <taxon>Sacoglossa</taxon>
        <taxon>Placobranchoidea</taxon>
        <taxon>Plakobranchidae</taxon>
        <taxon>Elysia</taxon>
    </lineage>
</organism>
<evidence type="ECO:0000259" key="6">
    <source>
        <dbReference type="PROSITE" id="PS50026"/>
    </source>
</evidence>
<evidence type="ECO:0000256" key="2">
    <source>
        <dbReference type="ARBA" id="ARBA00022900"/>
    </source>
</evidence>
<keyword evidence="2" id="KW-0722">Serine protease inhibitor</keyword>
<evidence type="ECO:0000313" key="11">
    <source>
        <dbReference type="Proteomes" id="UP000271974"/>
    </source>
</evidence>
<keyword evidence="1" id="KW-0646">Protease inhibitor</keyword>
<dbReference type="PANTHER" id="PTHR24044">
    <property type="entry name" value="NOTCH LIGAND FAMILY MEMBER"/>
    <property type="match status" value="1"/>
</dbReference>
<dbReference type="Pfam" id="PF00095">
    <property type="entry name" value="WAP"/>
    <property type="match status" value="2"/>
</dbReference>
<dbReference type="Pfam" id="PF00086">
    <property type="entry name" value="Thyroglobulin_1"/>
    <property type="match status" value="1"/>
</dbReference>
<feature type="disulfide bond" evidence="4">
    <location>
        <begin position="1164"/>
        <end position="1173"/>
    </location>
</feature>
<feature type="domain" description="EGF-like" evidence="6">
    <location>
        <begin position="401"/>
        <end position="440"/>
    </location>
</feature>
<dbReference type="InterPro" id="IPR036645">
    <property type="entry name" value="Elafin-like_sf"/>
</dbReference>
<feature type="disulfide bond" evidence="4">
    <location>
        <begin position="430"/>
        <end position="439"/>
    </location>
</feature>
<feature type="domain" description="EGF-like" evidence="6">
    <location>
        <begin position="1050"/>
        <end position="1087"/>
    </location>
</feature>
<evidence type="ECO:0000259" key="7">
    <source>
        <dbReference type="PROSITE" id="PS51162"/>
    </source>
</evidence>
<feature type="domain" description="Antistasin-like" evidence="8">
    <location>
        <begin position="1864"/>
        <end position="1893"/>
    </location>
</feature>
<dbReference type="InterPro" id="IPR050906">
    <property type="entry name" value="Notch_signaling"/>
</dbReference>
<evidence type="ECO:0000256" key="5">
    <source>
        <dbReference type="SAM" id="MobiDB-lite"/>
    </source>
</evidence>
<dbReference type="OrthoDB" id="6153287at2759"/>
<dbReference type="InterPro" id="IPR000742">
    <property type="entry name" value="EGF"/>
</dbReference>
<evidence type="ECO:0000259" key="8">
    <source>
        <dbReference type="PROSITE" id="PS51252"/>
    </source>
</evidence>
<dbReference type="PROSITE" id="PS01186">
    <property type="entry name" value="EGF_2"/>
    <property type="match status" value="4"/>
</dbReference>
<dbReference type="EMBL" id="RQTK01000186">
    <property type="protein sequence ID" value="RUS84983.1"/>
    <property type="molecule type" value="Genomic_DNA"/>
</dbReference>
<feature type="domain" description="EGF-like" evidence="6">
    <location>
        <begin position="861"/>
        <end position="903"/>
    </location>
</feature>
<proteinExistence type="predicted"/>
<dbReference type="Proteomes" id="UP000271974">
    <property type="component" value="Unassembled WGS sequence"/>
</dbReference>
<dbReference type="PROSITE" id="PS51162">
    <property type="entry name" value="THYROGLOBULIN_1_2"/>
    <property type="match status" value="1"/>
</dbReference>
<dbReference type="InterPro" id="IPR004094">
    <property type="entry name" value="Antistasin-like"/>
</dbReference>
<comment type="caution">
    <text evidence="4">Lacks conserved residue(s) required for the propagation of feature annotation.</text>
</comment>
<dbReference type="PROSITE" id="PS50026">
    <property type="entry name" value="EGF_3"/>
    <property type="match status" value="6"/>
</dbReference>
<feature type="disulfide bond" evidence="4">
    <location>
        <begin position="874"/>
        <end position="891"/>
    </location>
</feature>
<comment type="caution">
    <text evidence="10">The sequence shown here is derived from an EMBL/GenBank/DDBJ whole genome shotgun (WGS) entry which is preliminary data.</text>
</comment>
<feature type="domain" description="WAP" evidence="9">
    <location>
        <begin position="637"/>
        <end position="690"/>
    </location>
</feature>
<evidence type="ECO:0000313" key="10">
    <source>
        <dbReference type="EMBL" id="RUS84983.1"/>
    </source>
</evidence>
<dbReference type="InterPro" id="IPR000716">
    <property type="entry name" value="Thyroglobulin_1"/>
</dbReference>
<evidence type="ECO:0000256" key="4">
    <source>
        <dbReference type="PROSITE-ProRule" id="PRU00076"/>
    </source>
</evidence>
<dbReference type="PROSITE" id="PS00022">
    <property type="entry name" value="EGF_1"/>
    <property type="match status" value="7"/>
</dbReference>
<dbReference type="Pfam" id="PF00008">
    <property type="entry name" value="EGF"/>
    <property type="match status" value="2"/>
</dbReference>
<dbReference type="InterPro" id="IPR008197">
    <property type="entry name" value="WAP_dom"/>
</dbReference>
<keyword evidence="3 4" id="KW-1015">Disulfide bond</keyword>
<name>A0A433TTT2_ELYCH</name>
<dbReference type="STRING" id="188477.A0A433TTT2"/>
<sequence length="1898" mass="209438">MGCLMAGVEWYSSNVGDDGKLSSALEVAGLTVLGHTKKVSKTDCTGNNTASEYVESFTFYVSGLPSPRNVYDNSSMVYQMARQAVMNAFSNVDGKLRTFYLAESDYGCVMFYVEWESTSLLNSFTIMDNLKTNGLKSATETYRVRLKPCEEPDGSGDGCPAVEPDQFGICVELCNDENPCQEGYLCCSNGCGHVCIRVDYKVKVLTMVTVDMDMTMHEDLQNMSSPLYMAMAQGIDMMIKETFNTESPPLVVGTEVRGISRWGYQKKTYPLVNVDVFLSGDVPNERLHSAAYLLEKSMLSSVVGQPNVLSVEFTSHSMDDVRRCGGVECHGICKTRFSGGDFCSCSAGRLGEGCSSFDCRTDLSEMFPMKSHCQNGQCALETDSNVFECECSPGYHGERCEVSVCDMTINACGSHGQCVGRVEEGDLCRCEAGWGGIFCDQQTTEDSMMSTCERERRLMLFVHEQITGQAPRSPRLSTFMSMLLHRMQSPQYMVPFCSPSDRQYKSVCVYDTNTGNQGYCYCVNPDREPNNMAYHGEGDCRDMTDMFTRDETFFIRPPKDASREDVDMALRNEINMKLQNLNGKLLKMDLYSVGTNCMAVQVSWVSQMQTKVTLVDLLLGSSVMVNGEMVQISPEVCKSETDIDTCPDLMPGHLQLVVNCENSCTRDSECGPDSKCCDSGCLTMTCTEVGFRDKINVDITVDKEWEPQLANSSDLAYMAFKAKVEADLDAEMRRREVRGYLSSKVLKFYPVSVLVASSARKKRQARVLLGIQLELKFNSTVNVGTLQSLSAELQKDGISIDERVFELQRFQFGQVEEDFDTGEKYVMCGTQRCAFGSLCVESVGGIKYCACPDGRSGPSCQEQNCVTSDGSQLCQNGGTCVRIEDSDSGHCECQAGFFGQFCQERVCEYLASNACGLGTCIGDMNVPALCRCPANKGGLFCEKDMPDPETMTTCEKMQRSTEYVVSVWTGLSNDSRIKDIESFVDVLVYDGARIAVPHCWPHDSLKKGAYHSMCQYDMETKTVDRCFCLDEDGNPNFWDYDLETRQCRVYTGDCDKRTCHNGGTCVAMPEEKGYCQCPEGFYGISCELKVEGQKCPGGDMPLMAGTEELQCRMGPCPVGFQCVAHPADQWTACCFDEGFLCKSNPCQGGGSCIGNIMNGQICDCPSGRGGLLCEKFESDEGKTPCQRDQRFKDAVISILSGGISALPGLTVADLRTILLHNKMEWIPQASCDAEGQYKSVAQAVHVLNPVTTREVCLDTSGMPDPSCRAATCHILSASGVMDVCENGGRCVGDVRRKLCDCERTGYHGFRCQLPGTTRNETACTLGRDIAEYALSVIYDDEMPQILREQMNKVITLIGDEESGVFVPSCDMYGRFEFRGCVHPRQRGGMRMCYCATSDGQIIGEEVSMNKLPEGCDGGKPHGNETDDCPSEWGKECIRPPWWCSSSIKCKPTERCSHLTSPEGDIIECVPKETILPCDYHPCKDNPFAKCSPCGPHGKCYNTIMDHGNGRNPTIGGKPEEDDMERPGMSSGVASGGRTRNAALRCTCSVGYSGEFCDVNTEVCNTVPDHMCEHGCMGDIDRGYLCRCPEGMAGIFCNKQVRTECERRKALYDDAIDILTDKMSVEGYDTDDLKILVSALVSLEEGDSIPQLNCTNTGLYAKIQCQFHLDTESEWCYCANQRGEYISSNVVPYIDFDVCTANGDLRELKEYYCHKDNPLGQQLCLNGGACNFDVYNGHVCKCRTGYSGAFCEVNKEAEKARSLCEFMASAFDSLHALNTMAIPMSQMAAIINVTSAFTFPIKDHQYFVRPDCTAEGGFDSSAVCYYNVRTKVKDVCFCWGPNGPDFLRQLEAGDDPFNKCAAPMCPDMIKKGCPELQCMGGYRTDLAGCPVCECKHPCE</sequence>
<dbReference type="Gene3D" id="4.10.75.10">
    <property type="entry name" value="Elafin-like"/>
    <property type="match status" value="1"/>
</dbReference>
<evidence type="ECO:0000259" key="9">
    <source>
        <dbReference type="PROSITE" id="PS51390"/>
    </source>
</evidence>
<dbReference type="CDD" id="cd00199">
    <property type="entry name" value="WAP"/>
    <property type="match status" value="1"/>
</dbReference>
<feature type="domain" description="EGF-like" evidence="6">
    <location>
        <begin position="1273"/>
        <end position="1312"/>
    </location>
</feature>
<dbReference type="Gene3D" id="4.10.800.10">
    <property type="entry name" value="Thyroglobulin type-1"/>
    <property type="match status" value="1"/>
</dbReference>
<feature type="domain" description="EGF-like" evidence="6">
    <location>
        <begin position="1137"/>
        <end position="1174"/>
    </location>
</feature>
<feature type="disulfide bond" evidence="4">
    <location>
        <begin position="1077"/>
        <end position="1086"/>
    </location>
</feature>
<gene>
    <name evidence="10" type="ORF">EGW08_007228</name>
</gene>
<keyword evidence="11" id="KW-1185">Reference proteome</keyword>
<dbReference type="PROSITE" id="PS51252">
    <property type="entry name" value="ANTISTASIN"/>
    <property type="match status" value="1"/>
</dbReference>
<accession>A0A433TTT2</accession>
<keyword evidence="4" id="KW-0245">EGF-like domain</keyword>
<dbReference type="GO" id="GO:0004867">
    <property type="term" value="F:serine-type endopeptidase inhibitor activity"/>
    <property type="evidence" value="ECO:0007669"/>
    <property type="project" value="UniProtKB-KW"/>
</dbReference>
<evidence type="ECO:0000256" key="3">
    <source>
        <dbReference type="ARBA" id="ARBA00023157"/>
    </source>
</evidence>
<feature type="disulfide bond" evidence="4">
    <location>
        <begin position="1741"/>
        <end position="1750"/>
    </location>
</feature>
<dbReference type="GO" id="GO:0005576">
    <property type="term" value="C:extracellular region"/>
    <property type="evidence" value="ECO:0007669"/>
    <property type="project" value="InterPro"/>
</dbReference>
<feature type="domain" description="EGF-like" evidence="6">
    <location>
        <begin position="1715"/>
        <end position="1751"/>
    </location>
</feature>
<dbReference type="SUPFAM" id="SSF57610">
    <property type="entry name" value="Thyroglobulin type-1 domain"/>
    <property type="match status" value="2"/>
</dbReference>
<dbReference type="SMART" id="SM00217">
    <property type="entry name" value="WAP"/>
    <property type="match status" value="2"/>
</dbReference>
<feature type="region of interest" description="Disordered" evidence="5">
    <location>
        <begin position="1510"/>
        <end position="1535"/>
    </location>
</feature>
<dbReference type="PROSITE" id="PS51390">
    <property type="entry name" value="WAP"/>
    <property type="match status" value="1"/>
</dbReference>
<dbReference type="GO" id="GO:0005112">
    <property type="term" value="F:Notch binding"/>
    <property type="evidence" value="ECO:0007669"/>
    <property type="project" value="TreeGrafter"/>
</dbReference>
<dbReference type="Gene3D" id="2.10.25.10">
    <property type="entry name" value="Laminin"/>
    <property type="match status" value="7"/>
</dbReference>
<protein>
    <submittedName>
        <fullName evidence="10">Uncharacterized protein</fullName>
    </submittedName>
</protein>